<evidence type="ECO:0000313" key="2">
    <source>
        <dbReference type="Proteomes" id="UP000051442"/>
    </source>
</evidence>
<evidence type="ECO:0000313" key="1">
    <source>
        <dbReference type="EMBL" id="KRN18252.1"/>
    </source>
</evidence>
<sequence length="127" mass="15090">MISMIHEVPKEKWLYRDRGMVKWLGFFMSDHTNFMDQERANEQALTRLPQQPAETIDSLLQQSWEHTKTVNLQIEVSNHLANHQGIIIGFERPFVFLQTDTGMLTILFNAIRHAELIKREKWWVQDV</sequence>
<name>A0A0R2F0K6_9LACO</name>
<organism evidence="1 2">
    <name type="scientific">Secundilactobacillus similis DSM 23365 = JCM 2765</name>
    <dbReference type="NCBI Taxonomy" id="1423804"/>
    <lineage>
        <taxon>Bacteria</taxon>
        <taxon>Bacillati</taxon>
        <taxon>Bacillota</taxon>
        <taxon>Bacilli</taxon>
        <taxon>Lactobacillales</taxon>
        <taxon>Lactobacillaceae</taxon>
        <taxon>Secundilactobacillus</taxon>
    </lineage>
</organism>
<dbReference type="EMBL" id="AYZM01000158">
    <property type="protein sequence ID" value="KRN18252.1"/>
    <property type="molecule type" value="Genomic_DNA"/>
</dbReference>
<keyword evidence="2" id="KW-1185">Reference proteome</keyword>
<accession>A0A0R2F0K6</accession>
<protein>
    <recommendedName>
        <fullName evidence="3">DNA-directed RNA polymerase beta subunit</fullName>
    </recommendedName>
</protein>
<gene>
    <name evidence="1" type="ORF">FD14_GL002117</name>
</gene>
<proteinExistence type="predicted"/>
<evidence type="ECO:0008006" key="3">
    <source>
        <dbReference type="Google" id="ProtNLM"/>
    </source>
</evidence>
<reference evidence="1 2" key="1">
    <citation type="journal article" date="2015" name="Genome Announc.">
        <title>Expanding the biotechnology potential of lactobacilli through comparative genomics of 213 strains and associated genera.</title>
        <authorList>
            <person name="Sun Z."/>
            <person name="Harris H.M."/>
            <person name="McCann A."/>
            <person name="Guo C."/>
            <person name="Argimon S."/>
            <person name="Zhang W."/>
            <person name="Yang X."/>
            <person name="Jeffery I.B."/>
            <person name="Cooney J.C."/>
            <person name="Kagawa T.F."/>
            <person name="Liu W."/>
            <person name="Song Y."/>
            <person name="Salvetti E."/>
            <person name="Wrobel A."/>
            <person name="Rasinkangas P."/>
            <person name="Parkhill J."/>
            <person name="Rea M.C."/>
            <person name="O'Sullivan O."/>
            <person name="Ritari J."/>
            <person name="Douillard F.P."/>
            <person name="Paul Ross R."/>
            <person name="Yang R."/>
            <person name="Briner A.E."/>
            <person name="Felis G.E."/>
            <person name="de Vos W.M."/>
            <person name="Barrangou R."/>
            <person name="Klaenhammer T.R."/>
            <person name="Caufield P.W."/>
            <person name="Cui Y."/>
            <person name="Zhang H."/>
            <person name="O'Toole P.W."/>
        </authorList>
    </citation>
    <scope>NUCLEOTIDE SEQUENCE [LARGE SCALE GENOMIC DNA]</scope>
    <source>
        <strain evidence="1 2">DSM 23365</strain>
    </source>
</reference>
<dbReference type="AlphaFoldDB" id="A0A0R2F0K6"/>
<dbReference type="Proteomes" id="UP000051442">
    <property type="component" value="Unassembled WGS sequence"/>
</dbReference>
<dbReference type="PATRIC" id="fig|1423804.4.peg.2300"/>
<comment type="caution">
    <text evidence="1">The sequence shown here is derived from an EMBL/GenBank/DDBJ whole genome shotgun (WGS) entry which is preliminary data.</text>
</comment>
<dbReference type="STRING" id="1423804.FD14_GL002117"/>